<keyword evidence="11" id="KW-0560">Oxidoreductase</keyword>
<comment type="subcellular location">
    <subcellularLocation>
        <location evidence="1">Membrane</location>
        <topology evidence="1">Multi-pass membrane protein</topology>
    </subcellularLocation>
</comment>
<dbReference type="Pfam" id="PF08030">
    <property type="entry name" value="NAD_binding_6"/>
    <property type="match status" value="1"/>
</dbReference>
<dbReference type="PROSITE" id="PS50222">
    <property type="entry name" value="EF_HAND_2"/>
    <property type="match status" value="1"/>
</dbReference>
<evidence type="ECO:0000256" key="9">
    <source>
        <dbReference type="ARBA" id="ARBA00022857"/>
    </source>
</evidence>
<dbReference type="GO" id="GO:0016175">
    <property type="term" value="F:superoxide-generating NAD(P)H oxidase activity"/>
    <property type="evidence" value="ECO:0007669"/>
    <property type="project" value="UniProtKB-ARBA"/>
</dbReference>
<dbReference type="InterPro" id="IPR000778">
    <property type="entry name" value="Cyt_b245_heavy_chain"/>
</dbReference>
<evidence type="ECO:0000256" key="13">
    <source>
        <dbReference type="SAM" id="MobiDB-lite"/>
    </source>
</evidence>
<dbReference type="FunFam" id="3.40.50.80:FF:000028">
    <property type="entry name" value="Respiratory burst oxidase protein E"/>
    <property type="match status" value="1"/>
</dbReference>
<dbReference type="EMBL" id="JACTNZ010000005">
    <property type="protein sequence ID" value="KAG5546966.1"/>
    <property type="molecule type" value="Genomic_DNA"/>
</dbReference>
<keyword evidence="4" id="KW-0285">Flavoprotein</keyword>
<dbReference type="InterPro" id="IPR018247">
    <property type="entry name" value="EF_Hand_1_Ca_BS"/>
</dbReference>
<dbReference type="InterPro" id="IPR050369">
    <property type="entry name" value="RBOH/FRE"/>
</dbReference>
<evidence type="ECO:0000256" key="7">
    <source>
        <dbReference type="ARBA" id="ARBA00022827"/>
    </source>
</evidence>
<feature type="transmembrane region" description="Helical" evidence="14">
    <location>
        <begin position="398"/>
        <end position="422"/>
    </location>
</feature>
<evidence type="ECO:0000256" key="3">
    <source>
        <dbReference type="ARBA" id="ARBA00022559"/>
    </source>
</evidence>
<dbReference type="PANTHER" id="PTHR11972">
    <property type="entry name" value="NADPH OXIDASE"/>
    <property type="match status" value="1"/>
</dbReference>
<feature type="domain" description="EF-hand" evidence="15">
    <location>
        <begin position="239"/>
        <end position="274"/>
    </location>
</feature>
<dbReference type="Gene3D" id="3.40.50.80">
    <property type="entry name" value="Nucleotide-binding domain of ferredoxin-NADP reductase (FNR) module"/>
    <property type="match status" value="1"/>
</dbReference>
<protein>
    <submittedName>
        <fullName evidence="17">Uncharacterized protein</fullName>
    </submittedName>
</protein>
<dbReference type="FunFam" id="1.10.238.10:FF:000049">
    <property type="entry name" value="Respiratory burst oxidase homolog A"/>
    <property type="match status" value="1"/>
</dbReference>
<evidence type="ECO:0000256" key="4">
    <source>
        <dbReference type="ARBA" id="ARBA00022630"/>
    </source>
</evidence>
<organism evidence="17 18">
    <name type="scientific">Rhododendron griersonianum</name>
    <dbReference type="NCBI Taxonomy" id="479676"/>
    <lineage>
        <taxon>Eukaryota</taxon>
        <taxon>Viridiplantae</taxon>
        <taxon>Streptophyta</taxon>
        <taxon>Embryophyta</taxon>
        <taxon>Tracheophyta</taxon>
        <taxon>Spermatophyta</taxon>
        <taxon>Magnoliopsida</taxon>
        <taxon>eudicotyledons</taxon>
        <taxon>Gunneridae</taxon>
        <taxon>Pentapetalae</taxon>
        <taxon>asterids</taxon>
        <taxon>Ericales</taxon>
        <taxon>Ericaceae</taxon>
        <taxon>Ericoideae</taxon>
        <taxon>Rhodoreae</taxon>
        <taxon>Rhododendron</taxon>
    </lineage>
</organism>
<keyword evidence="5 14" id="KW-0812">Transmembrane</keyword>
<dbReference type="InterPro" id="IPR017927">
    <property type="entry name" value="FAD-bd_FR_type"/>
</dbReference>
<keyword evidence="8" id="KW-0106">Calcium</keyword>
<gene>
    <name evidence="17" type="ORF">RHGRI_012859</name>
</gene>
<evidence type="ECO:0000256" key="12">
    <source>
        <dbReference type="ARBA" id="ARBA00023136"/>
    </source>
</evidence>
<evidence type="ECO:0000256" key="10">
    <source>
        <dbReference type="ARBA" id="ARBA00022989"/>
    </source>
</evidence>
<keyword evidence="10 14" id="KW-1133">Transmembrane helix</keyword>
<dbReference type="Proteomes" id="UP000823749">
    <property type="component" value="Chromosome 5"/>
</dbReference>
<evidence type="ECO:0000256" key="14">
    <source>
        <dbReference type="SAM" id="Phobius"/>
    </source>
</evidence>
<dbReference type="InterPro" id="IPR013112">
    <property type="entry name" value="FAD-bd_8"/>
</dbReference>
<keyword evidence="7" id="KW-0274">FAD</keyword>
<dbReference type="InterPro" id="IPR039261">
    <property type="entry name" value="FNR_nucleotide-bd"/>
</dbReference>
<dbReference type="GO" id="GO:0009653">
    <property type="term" value="P:anatomical structure morphogenesis"/>
    <property type="evidence" value="ECO:0007669"/>
    <property type="project" value="UniProtKB-ARBA"/>
</dbReference>
<dbReference type="InterPro" id="IPR017938">
    <property type="entry name" value="Riboflavin_synthase-like_b-brl"/>
</dbReference>
<dbReference type="GO" id="GO:0005886">
    <property type="term" value="C:plasma membrane"/>
    <property type="evidence" value="ECO:0007669"/>
    <property type="project" value="TreeGrafter"/>
</dbReference>
<evidence type="ECO:0000256" key="1">
    <source>
        <dbReference type="ARBA" id="ARBA00004141"/>
    </source>
</evidence>
<dbReference type="CDD" id="cd00051">
    <property type="entry name" value="EFh"/>
    <property type="match status" value="1"/>
</dbReference>
<dbReference type="PRINTS" id="PR00466">
    <property type="entry name" value="GP91PHOX"/>
</dbReference>
<dbReference type="SFLD" id="SFLDG01169">
    <property type="entry name" value="NADPH_oxidase_subgroup_(NOX)"/>
    <property type="match status" value="1"/>
</dbReference>
<keyword evidence="3" id="KW-0575">Peroxidase</keyword>
<keyword evidence="6" id="KW-0479">Metal-binding</keyword>
<keyword evidence="18" id="KW-1185">Reference proteome</keyword>
<dbReference type="Gene3D" id="2.40.30.10">
    <property type="entry name" value="Translation factors"/>
    <property type="match status" value="1"/>
</dbReference>
<dbReference type="PROSITE" id="PS51384">
    <property type="entry name" value="FAD_FR"/>
    <property type="match status" value="1"/>
</dbReference>
<evidence type="ECO:0000259" key="15">
    <source>
        <dbReference type="PROSITE" id="PS50222"/>
    </source>
</evidence>
<comment type="caution">
    <text evidence="17">The sequence shown here is derived from an EMBL/GenBank/DDBJ whole genome shotgun (WGS) entry which is preliminary data.</text>
</comment>
<reference evidence="17" key="1">
    <citation type="submission" date="2020-08" db="EMBL/GenBank/DDBJ databases">
        <title>Plant Genome Project.</title>
        <authorList>
            <person name="Zhang R.-G."/>
        </authorList>
    </citation>
    <scope>NUCLEOTIDE SEQUENCE</scope>
    <source>
        <strain evidence="17">WSP0</strain>
        <tissue evidence="17">Leaf</tissue>
    </source>
</reference>
<feature type="transmembrane region" description="Helical" evidence="14">
    <location>
        <begin position="354"/>
        <end position="377"/>
    </location>
</feature>
<proteinExistence type="inferred from homology"/>
<feature type="region of interest" description="Disordered" evidence="13">
    <location>
        <begin position="609"/>
        <end position="638"/>
    </location>
</feature>
<keyword evidence="9" id="KW-0521">NADP</keyword>
<dbReference type="Pfam" id="PF08414">
    <property type="entry name" value="NADPH_Ox"/>
    <property type="match status" value="1"/>
</dbReference>
<evidence type="ECO:0000256" key="5">
    <source>
        <dbReference type="ARBA" id="ARBA00022692"/>
    </source>
</evidence>
<comment type="similarity">
    <text evidence="2">Belongs to the RBOH (TC 5.B.1.3) family.</text>
</comment>
<evidence type="ECO:0000256" key="11">
    <source>
        <dbReference type="ARBA" id="ARBA00023002"/>
    </source>
</evidence>
<accession>A0AAV6K3C7</accession>
<dbReference type="InterPro" id="IPR013121">
    <property type="entry name" value="Fe_red_NAD-bd_6"/>
</dbReference>
<dbReference type="Gene3D" id="1.10.238.10">
    <property type="entry name" value="EF-hand"/>
    <property type="match status" value="1"/>
</dbReference>
<dbReference type="Pfam" id="PF13202">
    <property type="entry name" value="EF-hand_5"/>
    <property type="match status" value="1"/>
</dbReference>
<dbReference type="SUPFAM" id="SSF47473">
    <property type="entry name" value="EF-hand"/>
    <property type="match status" value="1"/>
</dbReference>
<evidence type="ECO:0000313" key="17">
    <source>
        <dbReference type="EMBL" id="KAG5546966.1"/>
    </source>
</evidence>
<evidence type="ECO:0000256" key="8">
    <source>
        <dbReference type="ARBA" id="ARBA00022837"/>
    </source>
</evidence>
<dbReference type="CDD" id="cd06186">
    <property type="entry name" value="NOX_Duox_like_FAD_NADP"/>
    <property type="match status" value="1"/>
</dbReference>
<feature type="compositionally biased region" description="Low complexity" evidence="13">
    <location>
        <begin position="613"/>
        <end position="628"/>
    </location>
</feature>
<dbReference type="SUPFAM" id="SSF63380">
    <property type="entry name" value="Riboflavin synthase domain-like"/>
    <property type="match status" value="1"/>
</dbReference>
<dbReference type="PANTHER" id="PTHR11972:SF44">
    <property type="entry name" value="RESPIRATORY BURST OXIDASE HOMOLOG PROTEIN E"/>
    <property type="match status" value="1"/>
</dbReference>
<feature type="domain" description="FAD-binding FR-type" evidence="16">
    <location>
        <begin position="455"/>
        <end position="576"/>
    </location>
</feature>
<evidence type="ECO:0000256" key="2">
    <source>
        <dbReference type="ARBA" id="ARBA00007975"/>
    </source>
</evidence>
<dbReference type="GO" id="GO:0005509">
    <property type="term" value="F:calcium ion binding"/>
    <property type="evidence" value="ECO:0007669"/>
    <property type="project" value="InterPro"/>
</dbReference>
<evidence type="ECO:0000259" key="16">
    <source>
        <dbReference type="PROSITE" id="PS51384"/>
    </source>
</evidence>
<dbReference type="SUPFAM" id="SSF52343">
    <property type="entry name" value="Ferredoxin reductase-like, C-terminal NADP-linked domain"/>
    <property type="match status" value="1"/>
</dbReference>
<dbReference type="Pfam" id="PF08022">
    <property type="entry name" value="FAD_binding_8"/>
    <property type="match status" value="1"/>
</dbReference>
<dbReference type="FunFam" id="2.40.30.10:FF:000059">
    <property type="entry name" value="dual oxidase isoform X1"/>
    <property type="match status" value="1"/>
</dbReference>
<dbReference type="InterPro" id="IPR011992">
    <property type="entry name" value="EF-hand-dom_pair"/>
</dbReference>
<dbReference type="InterPro" id="IPR013623">
    <property type="entry name" value="NADPH_Ox"/>
</dbReference>
<dbReference type="GO" id="GO:0042742">
    <property type="term" value="P:defense response to bacterium"/>
    <property type="evidence" value="ECO:0007669"/>
    <property type="project" value="UniProtKB-ARBA"/>
</dbReference>
<evidence type="ECO:0000313" key="18">
    <source>
        <dbReference type="Proteomes" id="UP000823749"/>
    </source>
</evidence>
<dbReference type="PROSITE" id="PS00018">
    <property type="entry name" value="EF_HAND_1"/>
    <property type="match status" value="1"/>
</dbReference>
<dbReference type="GO" id="GO:0016174">
    <property type="term" value="F:NAD(P)H oxidase H2O2-forming activity"/>
    <property type="evidence" value="ECO:0007669"/>
    <property type="project" value="TreeGrafter"/>
</dbReference>
<evidence type="ECO:0000256" key="6">
    <source>
        <dbReference type="ARBA" id="ARBA00022723"/>
    </source>
</evidence>
<keyword evidence="12 14" id="KW-0472">Membrane</keyword>
<dbReference type="GO" id="GO:0004601">
    <property type="term" value="F:peroxidase activity"/>
    <property type="evidence" value="ECO:0007669"/>
    <property type="project" value="UniProtKB-KW"/>
</dbReference>
<dbReference type="AlphaFoldDB" id="A0AAV6K3C7"/>
<name>A0AAV6K3C7_9ERIC</name>
<dbReference type="InterPro" id="IPR002048">
    <property type="entry name" value="EF_hand_dom"/>
</dbReference>
<sequence>MRSSSPSSFGSSSSRRSNYSRKFDLPDDFCGAGAGAGAMLPIFLDDLRRRNDDQADLVEVTLQLDDDSIFVCSVTPTNSNPIIPPAGGGLIARSLSSSFRIRRKLSWLRSLSWREYPSDADELPPVLVSARDARRIKARLNRTSSSAQRALKGLRFISKTTTEKSESDEIWRKVESRFESLAKNGLLCKEDFGECIGMVESKEFAMGIFDALARRRRQKIGKITKEELYEFWLQITDQSFDARLQIFFDMVDLNADGRITREEIQELLILSASANKLSKLKERAEEYASLIMEELDPENLGYIEIIAFAIVTGVLLHAGNHLICDFPHMVNSSPELFASIASDFNNIQPTYKDLLTSIIGVTGISMVILMAIAFTLATRQFRKSIVKLPAPFNRLTGFNAFWYSHHLLGLVYALLLIHGNFLFLVHRWYQKTTWMYISVPLFLYLGERSLRTRRSEHNSVKILKVPVLPGDVFELVISKPKGFKYKSGQYVFLQCPTISPLEWHPFSITSAPGDNYLSVHIRAVGDWTQELRRVFTEDAGSACAIGRAKFGRLGNVDQRGLPKLLVDGPYGAPAQDYKNYDVLLLVGLGIGATPFISILKDLLNHTGAEDPMDTNTESSTSDESLKSSMPSTSTEKKKLKRAKNAHFYWVTKEAGSFEWFKGVMNEVAEMDHKGQIEMHNYLSSVYEEGDARSTLITMVQALNHAKHGVDILSGTKVRTHFARPNWKEVFNKIALKYPCATVGVFYCGIPPLAKELRKLSHELTHRTSTRFEFHKEYF</sequence>